<protein>
    <recommendedName>
        <fullName evidence="4">Methyl-accepting transducer domain-containing protein</fullName>
    </recommendedName>
</protein>
<evidence type="ECO:0000256" key="2">
    <source>
        <dbReference type="PROSITE-ProRule" id="PRU00284"/>
    </source>
</evidence>
<reference evidence="5 6" key="1">
    <citation type="journal article" date="2020" name="Microorganisms">
        <title>Osmotic Adaptation and Compatible Solute Biosynthesis of Phototrophic Bacteria as Revealed from Genome Analyses.</title>
        <authorList>
            <person name="Imhoff J.F."/>
            <person name="Rahn T."/>
            <person name="Kunzel S."/>
            <person name="Keller A."/>
            <person name="Neulinger S.C."/>
        </authorList>
    </citation>
    <scope>NUCLEOTIDE SEQUENCE [LARGE SCALE GENOMIC DNA]</scope>
    <source>
        <strain evidence="5 6">DSM 15382</strain>
    </source>
</reference>
<evidence type="ECO:0000259" key="4">
    <source>
        <dbReference type="PROSITE" id="PS50111"/>
    </source>
</evidence>
<feature type="domain" description="Methyl-accepting transducer" evidence="4">
    <location>
        <begin position="58"/>
        <end position="272"/>
    </location>
</feature>
<dbReference type="RefSeq" id="WP_133218526.1">
    <property type="nucleotide sequence ID" value="NZ_NRSG01000093.1"/>
</dbReference>
<organism evidence="5 6">
    <name type="scientific">Paracraurococcus ruber</name>
    <dbReference type="NCBI Taxonomy" id="77675"/>
    <lineage>
        <taxon>Bacteria</taxon>
        <taxon>Pseudomonadati</taxon>
        <taxon>Pseudomonadota</taxon>
        <taxon>Alphaproteobacteria</taxon>
        <taxon>Acetobacterales</taxon>
        <taxon>Roseomonadaceae</taxon>
        <taxon>Paracraurococcus</taxon>
    </lineage>
</organism>
<dbReference type="PANTHER" id="PTHR32089">
    <property type="entry name" value="METHYL-ACCEPTING CHEMOTAXIS PROTEIN MCPB"/>
    <property type="match status" value="1"/>
</dbReference>
<feature type="region of interest" description="Disordered" evidence="3">
    <location>
        <begin position="1"/>
        <end position="31"/>
    </location>
</feature>
<dbReference type="SUPFAM" id="SSF58104">
    <property type="entry name" value="Methyl-accepting chemotaxis protein (MCP) signaling domain"/>
    <property type="match status" value="1"/>
</dbReference>
<feature type="compositionally biased region" description="Basic and acidic residues" evidence="3">
    <location>
        <begin position="15"/>
        <end position="31"/>
    </location>
</feature>
<comment type="caution">
    <text evidence="5">The sequence shown here is derived from an EMBL/GenBank/DDBJ whole genome shotgun (WGS) entry which is preliminary data.</text>
</comment>
<keyword evidence="6" id="KW-1185">Reference proteome</keyword>
<dbReference type="InterPro" id="IPR004089">
    <property type="entry name" value="MCPsignal_dom"/>
</dbReference>
<evidence type="ECO:0000313" key="6">
    <source>
        <dbReference type="Proteomes" id="UP000697995"/>
    </source>
</evidence>
<proteinExistence type="predicted"/>
<evidence type="ECO:0000313" key="5">
    <source>
        <dbReference type="EMBL" id="MBK1659284.1"/>
    </source>
</evidence>
<name>A0ABS1D041_9PROT</name>
<dbReference type="Gene3D" id="1.10.287.950">
    <property type="entry name" value="Methyl-accepting chemotaxis protein"/>
    <property type="match status" value="1"/>
</dbReference>
<evidence type="ECO:0000256" key="1">
    <source>
        <dbReference type="ARBA" id="ARBA00023224"/>
    </source>
</evidence>
<dbReference type="Pfam" id="PF00015">
    <property type="entry name" value="MCPsignal"/>
    <property type="match status" value="1"/>
</dbReference>
<keyword evidence="1 2" id="KW-0807">Transducer</keyword>
<dbReference type="Proteomes" id="UP000697995">
    <property type="component" value="Unassembled WGS sequence"/>
</dbReference>
<evidence type="ECO:0000256" key="3">
    <source>
        <dbReference type="SAM" id="MobiDB-lite"/>
    </source>
</evidence>
<dbReference type="SMART" id="SM00283">
    <property type="entry name" value="MA"/>
    <property type="match status" value="1"/>
</dbReference>
<dbReference type="PROSITE" id="PS50111">
    <property type="entry name" value="CHEMOTAXIS_TRANSDUC_2"/>
    <property type="match status" value="1"/>
</dbReference>
<dbReference type="PANTHER" id="PTHR32089:SF112">
    <property type="entry name" value="LYSOZYME-LIKE PROTEIN-RELATED"/>
    <property type="match status" value="1"/>
</dbReference>
<dbReference type="EMBL" id="NRSG01000093">
    <property type="protein sequence ID" value="MBK1659284.1"/>
    <property type="molecule type" value="Genomic_DNA"/>
</dbReference>
<accession>A0ABS1D041</accession>
<gene>
    <name evidence="5" type="ORF">CKO45_13665</name>
</gene>
<sequence length="305" mass="31486">MDRMSGAPQPEAWSAEDRRGKGPPADGKEHSRLDFLSARVLDECKVIREAGVKLSGTLESTMMEACTLSVSVAETSDYLHRSREAGQALLETTRDMTSLADSARSQAELAQGRAAEGARSIAALVDTFGTIGGFLREITRISQQTNLLSLNARIEAARAGAHGAGFAVIAQEVKALAGGAGSLSADIESKLGELVSATRSAQANFSAIVEAVHGAAAALTELVTRQQQVAETIGQGCQQTAEAATMIEGVSAAITRMQEAVTDTGEAYAQLTASLDTLTVSAEGVARPGDAGVLAAAVATRKALT</sequence>